<keyword evidence="2" id="KW-1185">Reference proteome</keyword>
<organism evidence="1 2">
    <name type="scientific">Arabis alpina</name>
    <name type="common">Alpine rock-cress</name>
    <dbReference type="NCBI Taxonomy" id="50452"/>
    <lineage>
        <taxon>Eukaryota</taxon>
        <taxon>Viridiplantae</taxon>
        <taxon>Streptophyta</taxon>
        <taxon>Embryophyta</taxon>
        <taxon>Tracheophyta</taxon>
        <taxon>Spermatophyta</taxon>
        <taxon>Magnoliopsida</taxon>
        <taxon>eudicotyledons</taxon>
        <taxon>Gunneridae</taxon>
        <taxon>Pentapetalae</taxon>
        <taxon>rosids</taxon>
        <taxon>malvids</taxon>
        <taxon>Brassicales</taxon>
        <taxon>Brassicaceae</taxon>
        <taxon>Arabideae</taxon>
        <taxon>Arabis</taxon>
    </lineage>
</organism>
<evidence type="ECO:0000313" key="2">
    <source>
        <dbReference type="Proteomes" id="UP000029120"/>
    </source>
</evidence>
<evidence type="ECO:0000313" key="1">
    <source>
        <dbReference type="EMBL" id="KFK25383.1"/>
    </source>
</evidence>
<name>A0A087G681_ARAAL</name>
<dbReference type="Gramene" id="KFK25383">
    <property type="protein sequence ID" value="KFK25383"/>
    <property type="gene ID" value="AALP_AA8G106600"/>
</dbReference>
<sequence length="76" mass="9182">MTFRGYFTREKHRVLHPRRHCQYHALCLYAHDRLQNTLNDDNSLVSNRYPYWNRSRGPDSLSLYTFIVGQFPKILP</sequence>
<gene>
    <name evidence="1" type="ordered locus">AALP_Aa8g106600</name>
</gene>
<dbReference type="AlphaFoldDB" id="A0A087G681"/>
<dbReference type="Proteomes" id="UP000029120">
    <property type="component" value="Chromosome 8"/>
</dbReference>
<protein>
    <submittedName>
        <fullName evidence="1">Uncharacterized protein</fullName>
    </submittedName>
</protein>
<proteinExistence type="predicted"/>
<accession>A0A087G681</accession>
<dbReference type="EMBL" id="CM002876">
    <property type="protein sequence ID" value="KFK25383.1"/>
    <property type="molecule type" value="Genomic_DNA"/>
</dbReference>
<reference evidence="2" key="1">
    <citation type="journal article" date="2015" name="Nat. Plants">
        <title>Genome expansion of Arabis alpina linked with retrotransposition and reduced symmetric DNA methylation.</title>
        <authorList>
            <person name="Willing E.M."/>
            <person name="Rawat V."/>
            <person name="Mandakova T."/>
            <person name="Maumus F."/>
            <person name="James G.V."/>
            <person name="Nordstroem K.J."/>
            <person name="Becker C."/>
            <person name="Warthmann N."/>
            <person name="Chica C."/>
            <person name="Szarzynska B."/>
            <person name="Zytnicki M."/>
            <person name="Albani M.C."/>
            <person name="Kiefer C."/>
            <person name="Bergonzi S."/>
            <person name="Castaings L."/>
            <person name="Mateos J.L."/>
            <person name="Berns M.C."/>
            <person name="Bujdoso N."/>
            <person name="Piofczyk T."/>
            <person name="de Lorenzo L."/>
            <person name="Barrero-Sicilia C."/>
            <person name="Mateos I."/>
            <person name="Piednoel M."/>
            <person name="Hagmann J."/>
            <person name="Chen-Min-Tao R."/>
            <person name="Iglesias-Fernandez R."/>
            <person name="Schuster S.C."/>
            <person name="Alonso-Blanco C."/>
            <person name="Roudier F."/>
            <person name="Carbonero P."/>
            <person name="Paz-Ares J."/>
            <person name="Davis S.J."/>
            <person name="Pecinka A."/>
            <person name="Quesneville H."/>
            <person name="Colot V."/>
            <person name="Lysak M.A."/>
            <person name="Weigel D."/>
            <person name="Coupland G."/>
            <person name="Schneeberger K."/>
        </authorList>
    </citation>
    <scope>NUCLEOTIDE SEQUENCE [LARGE SCALE GENOMIC DNA]</scope>
    <source>
        <strain evidence="2">cv. Pajares</strain>
    </source>
</reference>